<dbReference type="InterPro" id="IPR050491">
    <property type="entry name" value="AmpC-like"/>
</dbReference>
<reference evidence="4 5" key="1">
    <citation type="submission" date="2016-03" db="EMBL/GenBank/DDBJ databases">
        <title>Genome sequence of Rhodococcus kyotonensis KB10.</title>
        <authorList>
            <person name="Jeong H."/>
            <person name="Hong C.E."/>
            <person name="Jo S.H."/>
            <person name="Park J.M."/>
        </authorList>
    </citation>
    <scope>NUCLEOTIDE SEQUENCE [LARGE SCALE GENOMIC DNA]</scope>
    <source>
        <strain evidence="4 5">KB10</strain>
    </source>
</reference>
<dbReference type="PROSITE" id="PS51257">
    <property type="entry name" value="PROKAR_LIPOPROTEIN"/>
    <property type="match status" value="1"/>
</dbReference>
<name>A0A177YJQ7_9NOCA</name>
<dbReference type="InterPro" id="IPR001466">
    <property type="entry name" value="Beta-lactam-related"/>
</dbReference>
<feature type="signal peptide" evidence="2">
    <location>
        <begin position="1"/>
        <end position="28"/>
    </location>
</feature>
<evidence type="ECO:0000313" key="5">
    <source>
        <dbReference type="Proteomes" id="UP000077519"/>
    </source>
</evidence>
<comment type="caution">
    <text evidence="4">The sequence shown here is derived from an EMBL/GenBank/DDBJ whole genome shotgun (WGS) entry which is preliminary data.</text>
</comment>
<protein>
    <submittedName>
        <fullName evidence="4">D-alanyl-D-alanine carboxypeptidase</fullName>
    </submittedName>
</protein>
<feature type="domain" description="Beta-lactamase-related" evidence="3">
    <location>
        <begin position="57"/>
        <end position="394"/>
    </location>
</feature>
<dbReference type="Proteomes" id="UP000077519">
    <property type="component" value="Unassembled WGS sequence"/>
</dbReference>
<dbReference type="Gene3D" id="3.40.710.10">
    <property type="entry name" value="DD-peptidase/beta-lactamase superfamily"/>
    <property type="match status" value="1"/>
</dbReference>
<evidence type="ECO:0000313" key="4">
    <source>
        <dbReference type="EMBL" id="OAK55715.1"/>
    </source>
</evidence>
<dbReference type="RefSeq" id="WP_068423411.1">
    <property type="nucleotide sequence ID" value="NZ_LVHI01000008.1"/>
</dbReference>
<dbReference type="Pfam" id="PF00144">
    <property type="entry name" value="Beta-lactamase"/>
    <property type="match status" value="1"/>
</dbReference>
<dbReference type="GO" id="GO:0004180">
    <property type="term" value="F:carboxypeptidase activity"/>
    <property type="evidence" value="ECO:0007669"/>
    <property type="project" value="UniProtKB-KW"/>
</dbReference>
<dbReference type="SUPFAM" id="SSF56601">
    <property type="entry name" value="beta-lactamase/transpeptidase-like"/>
    <property type="match status" value="1"/>
</dbReference>
<evidence type="ECO:0000256" key="1">
    <source>
        <dbReference type="SAM" id="MobiDB-lite"/>
    </source>
</evidence>
<dbReference type="PANTHER" id="PTHR46825">
    <property type="entry name" value="D-ALANYL-D-ALANINE-CARBOXYPEPTIDASE/ENDOPEPTIDASE AMPH"/>
    <property type="match status" value="1"/>
</dbReference>
<proteinExistence type="predicted"/>
<keyword evidence="2" id="KW-0732">Signal</keyword>
<feature type="compositionally biased region" description="Low complexity" evidence="1">
    <location>
        <begin position="435"/>
        <end position="449"/>
    </location>
</feature>
<accession>A0A177YJQ7</accession>
<keyword evidence="4" id="KW-0121">Carboxypeptidase</keyword>
<organism evidence="4 5">
    <name type="scientific">Rhodococcoides kyotonense</name>
    <dbReference type="NCBI Taxonomy" id="398843"/>
    <lineage>
        <taxon>Bacteria</taxon>
        <taxon>Bacillati</taxon>
        <taxon>Actinomycetota</taxon>
        <taxon>Actinomycetes</taxon>
        <taxon>Mycobacteriales</taxon>
        <taxon>Nocardiaceae</taxon>
        <taxon>Rhodococcoides</taxon>
    </lineage>
</organism>
<dbReference type="EMBL" id="LVHI01000008">
    <property type="protein sequence ID" value="OAK55715.1"/>
    <property type="molecule type" value="Genomic_DNA"/>
</dbReference>
<dbReference type="AlphaFoldDB" id="A0A177YJQ7"/>
<evidence type="ECO:0000259" key="3">
    <source>
        <dbReference type="Pfam" id="PF00144"/>
    </source>
</evidence>
<dbReference type="PANTHER" id="PTHR46825:SF7">
    <property type="entry name" value="D-ALANYL-D-ALANINE CARBOXYPEPTIDASE"/>
    <property type="match status" value="1"/>
</dbReference>
<keyword evidence="4" id="KW-0645">Protease</keyword>
<evidence type="ECO:0000256" key="2">
    <source>
        <dbReference type="SAM" id="SignalP"/>
    </source>
</evidence>
<gene>
    <name evidence="4" type="ORF">A3K89_19270</name>
</gene>
<feature type="chain" id="PRO_5039361429" evidence="2">
    <location>
        <begin position="29"/>
        <end position="457"/>
    </location>
</feature>
<feature type="region of interest" description="Disordered" evidence="1">
    <location>
        <begin position="419"/>
        <end position="457"/>
    </location>
</feature>
<keyword evidence="4" id="KW-0378">Hydrolase</keyword>
<keyword evidence="5" id="KW-1185">Reference proteome</keyword>
<sequence>MRGRSKWIVSAVSLVLVAATGCSSSSESGDSGGNSTSESSTTESSTAEAEPSYVAQVQATIDKAMTDNVIPGAVVTIESPTQGNWTGTFGTQVIGEDRPMTADEYFRFGSNTKTMTSTVILQLAQEGKLALDDPIAKYVENVPNGDRITIAQLSEMRSGLYSYSFDPAFNATLDNDPQKAWTPEELLAIAYSHPVNFEPGAEFEYSNTNIVLLGLVIEKLTDMTAAEALQQRVFEPLGMSHTSLPVATDSSIPDPHPQGYSFGTNVSTIDTFELPEPQRTEALEGTLKPNDETDMNPSWTWTAGGAISTVGDMVTYTKALVDGGLLNDDMQKTRLDSIQPIEPQAPETAGYGLGIARFGPALLGHDGQIPGFMTVAVNDPNSDLTIVIATNLATVPTGEGSALVLLKAIIPTFYGAGAGTGGNPASVPERTDEQTPSSSTEAPSTSPSTPAAPTPTP</sequence>
<dbReference type="InterPro" id="IPR012338">
    <property type="entry name" value="Beta-lactam/transpept-like"/>
</dbReference>
<feature type="region of interest" description="Disordered" evidence="1">
    <location>
        <begin position="22"/>
        <end position="52"/>
    </location>
</feature>